<name>A0A3M7SKG2_BRAPC</name>
<protein>
    <submittedName>
        <fullName evidence="1">Uncharacterized protein</fullName>
    </submittedName>
</protein>
<gene>
    <name evidence="1" type="ORF">BpHYR1_015850</name>
</gene>
<evidence type="ECO:0000313" key="2">
    <source>
        <dbReference type="Proteomes" id="UP000276133"/>
    </source>
</evidence>
<accession>A0A3M7SKG2</accession>
<sequence length="70" mass="7896">MLQEVAVKKVLPAFERNSIGPLNHKLFSIPTTSTQYDTPITAIVNTVEEVSSTILHNRLLTLIYLKNEDE</sequence>
<reference evidence="1 2" key="1">
    <citation type="journal article" date="2018" name="Sci. Rep.">
        <title>Genomic signatures of local adaptation to the degree of environmental predictability in rotifers.</title>
        <authorList>
            <person name="Franch-Gras L."/>
            <person name="Hahn C."/>
            <person name="Garcia-Roger E.M."/>
            <person name="Carmona M.J."/>
            <person name="Serra M."/>
            <person name="Gomez A."/>
        </authorList>
    </citation>
    <scope>NUCLEOTIDE SEQUENCE [LARGE SCALE GENOMIC DNA]</scope>
    <source>
        <strain evidence="1">HYR1</strain>
    </source>
</reference>
<feature type="non-terminal residue" evidence="1">
    <location>
        <position position="70"/>
    </location>
</feature>
<proteinExistence type="predicted"/>
<keyword evidence="2" id="KW-1185">Reference proteome</keyword>
<organism evidence="1 2">
    <name type="scientific">Brachionus plicatilis</name>
    <name type="common">Marine rotifer</name>
    <name type="synonym">Brachionus muelleri</name>
    <dbReference type="NCBI Taxonomy" id="10195"/>
    <lineage>
        <taxon>Eukaryota</taxon>
        <taxon>Metazoa</taxon>
        <taxon>Spiralia</taxon>
        <taxon>Gnathifera</taxon>
        <taxon>Rotifera</taxon>
        <taxon>Eurotatoria</taxon>
        <taxon>Monogononta</taxon>
        <taxon>Pseudotrocha</taxon>
        <taxon>Ploima</taxon>
        <taxon>Brachionidae</taxon>
        <taxon>Brachionus</taxon>
    </lineage>
</organism>
<dbReference type="AlphaFoldDB" id="A0A3M7SKG2"/>
<evidence type="ECO:0000313" key="1">
    <source>
        <dbReference type="EMBL" id="RNA36219.1"/>
    </source>
</evidence>
<comment type="caution">
    <text evidence="1">The sequence shown here is derived from an EMBL/GenBank/DDBJ whole genome shotgun (WGS) entry which is preliminary data.</text>
</comment>
<dbReference type="EMBL" id="REGN01001211">
    <property type="protein sequence ID" value="RNA36219.1"/>
    <property type="molecule type" value="Genomic_DNA"/>
</dbReference>
<dbReference type="Proteomes" id="UP000276133">
    <property type="component" value="Unassembled WGS sequence"/>
</dbReference>